<evidence type="ECO:0000313" key="2">
    <source>
        <dbReference type="Proteomes" id="UP001597171"/>
    </source>
</evidence>
<comment type="caution">
    <text evidence="1">The sequence shown here is derived from an EMBL/GenBank/DDBJ whole genome shotgun (WGS) entry which is preliminary data.</text>
</comment>
<name>A0ABW3ZAI3_9HYPH</name>
<dbReference type="SUPFAM" id="SSF69336">
    <property type="entry name" value="Alpha subunit of glutamate synthase, C-terminal domain"/>
    <property type="match status" value="1"/>
</dbReference>
<organism evidence="1 2">
    <name type="scientific">Methylopila musalis</name>
    <dbReference type="NCBI Taxonomy" id="1134781"/>
    <lineage>
        <taxon>Bacteria</taxon>
        <taxon>Pseudomonadati</taxon>
        <taxon>Pseudomonadota</taxon>
        <taxon>Alphaproteobacteria</taxon>
        <taxon>Hyphomicrobiales</taxon>
        <taxon>Methylopilaceae</taxon>
        <taxon>Methylopila</taxon>
    </lineage>
</organism>
<dbReference type="InterPro" id="IPR036485">
    <property type="entry name" value="Glu_synth_asu_C_sf"/>
</dbReference>
<dbReference type="Gene3D" id="2.160.20.60">
    <property type="entry name" value="Glutamate synthase, alpha subunit, C-terminal domain"/>
    <property type="match status" value="1"/>
</dbReference>
<sequence length="136" mass="13391">MSGFVLTPRGPFSARVDLAGALPGVDLSALTVGHGDRGVALTDLFELSGAAGDRLTIRGGSPFLDRVGAKLSSGEIVVEGDVGDHLGQTASGGRIVVSGSAGAYAAAELSGGRVEIAGDVGGRLGAARDGSRRGMS</sequence>
<protein>
    <submittedName>
        <fullName evidence="1">Formylmethanofuran dehydrogenase subunit C</fullName>
    </submittedName>
</protein>
<dbReference type="PANTHER" id="PTHR39673:SF5">
    <property type="entry name" value="TUNGSTEN-CONTAINING FORMYLMETHANOFURAN DEHYDROGENASE 2 SUBUNIT C"/>
    <property type="match status" value="1"/>
</dbReference>
<keyword evidence="2" id="KW-1185">Reference proteome</keyword>
<dbReference type="EMBL" id="JBHTMX010000147">
    <property type="protein sequence ID" value="MFD1332980.1"/>
    <property type="molecule type" value="Genomic_DNA"/>
</dbReference>
<dbReference type="Proteomes" id="UP001597171">
    <property type="component" value="Unassembled WGS sequence"/>
</dbReference>
<reference evidence="2" key="1">
    <citation type="journal article" date="2019" name="Int. J. Syst. Evol. Microbiol.">
        <title>The Global Catalogue of Microorganisms (GCM) 10K type strain sequencing project: providing services to taxonomists for standard genome sequencing and annotation.</title>
        <authorList>
            <consortium name="The Broad Institute Genomics Platform"/>
            <consortium name="The Broad Institute Genome Sequencing Center for Infectious Disease"/>
            <person name="Wu L."/>
            <person name="Ma J."/>
        </authorList>
    </citation>
    <scope>NUCLEOTIDE SEQUENCE [LARGE SCALE GENOMIC DNA]</scope>
    <source>
        <strain evidence="2">CCUG 61696</strain>
    </source>
</reference>
<feature type="non-terminal residue" evidence="1">
    <location>
        <position position="136"/>
    </location>
</feature>
<evidence type="ECO:0000313" key="1">
    <source>
        <dbReference type="EMBL" id="MFD1332980.1"/>
    </source>
</evidence>
<accession>A0ABW3ZAI3</accession>
<dbReference type="PANTHER" id="PTHR39673">
    <property type="entry name" value="TUNGSTEN FORMYLMETHANOFURAN DEHYDROGENASE, SUBUNIT C (FWDC)"/>
    <property type="match status" value="1"/>
</dbReference>
<proteinExistence type="predicted"/>
<gene>
    <name evidence="1" type="ORF">ACFQ4O_13325</name>
</gene>